<evidence type="ECO:0000256" key="1">
    <source>
        <dbReference type="SAM" id="MobiDB-lite"/>
    </source>
</evidence>
<evidence type="ECO:0000313" key="3">
    <source>
        <dbReference type="Proteomes" id="UP001558713"/>
    </source>
</evidence>
<keyword evidence="3" id="KW-1185">Reference proteome</keyword>
<reference evidence="2 3" key="1">
    <citation type="submission" date="2024-04" db="EMBL/GenBank/DDBJ databases">
        <title>Genome assembly C_amara_ONT_v2.</title>
        <authorList>
            <person name="Yant L."/>
            <person name="Moore C."/>
            <person name="Slenker M."/>
        </authorList>
    </citation>
    <scope>NUCLEOTIDE SEQUENCE [LARGE SCALE GENOMIC DNA]</scope>
    <source>
        <tissue evidence="2">Leaf</tissue>
    </source>
</reference>
<accession>A0ABD1C0U4</accession>
<protein>
    <submittedName>
        <fullName evidence="2">Uncharacterized protein</fullName>
    </submittedName>
</protein>
<name>A0ABD1C0U4_CARAN</name>
<dbReference type="AlphaFoldDB" id="A0ABD1C0U4"/>
<proteinExistence type="predicted"/>
<dbReference type="EMBL" id="JBANAX010000087">
    <property type="protein sequence ID" value="KAL1223000.1"/>
    <property type="molecule type" value="Genomic_DNA"/>
</dbReference>
<evidence type="ECO:0000313" key="2">
    <source>
        <dbReference type="EMBL" id="KAL1223000.1"/>
    </source>
</evidence>
<gene>
    <name evidence="2" type="ORF">V5N11_019495</name>
</gene>
<dbReference type="Proteomes" id="UP001558713">
    <property type="component" value="Unassembled WGS sequence"/>
</dbReference>
<comment type="caution">
    <text evidence="2">The sequence shown here is derived from an EMBL/GenBank/DDBJ whole genome shotgun (WGS) entry which is preliminary data.</text>
</comment>
<feature type="region of interest" description="Disordered" evidence="1">
    <location>
        <begin position="1"/>
        <end position="33"/>
    </location>
</feature>
<organism evidence="2 3">
    <name type="scientific">Cardamine amara subsp. amara</name>
    <dbReference type="NCBI Taxonomy" id="228776"/>
    <lineage>
        <taxon>Eukaryota</taxon>
        <taxon>Viridiplantae</taxon>
        <taxon>Streptophyta</taxon>
        <taxon>Embryophyta</taxon>
        <taxon>Tracheophyta</taxon>
        <taxon>Spermatophyta</taxon>
        <taxon>Magnoliopsida</taxon>
        <taxon>eudicotyledons</taxon>
        <taxon>Gunneridae</taxon>
        <taxon>Pentapetalae</taxon>
        <taxon>rosids</taxon>
        <taxon>malvids</taxon>
        <taxon>Brassicales</taxon>
        <taxon>Brassicaceae</taxon>
        <taxon>Cardamineae</taxon>
        <taxon>Cardamine</taxon>
    </lineage>
</organism>
<sequence>MAGNDRVWPGIRDWRPQQGGGSESETQPPLDLMDDFDINFADFPPVPDSQPQFPPVTLDQVLRGPSRQYLKKLVPEPDEDPEKKEIWFKLHKEITHTITKIMQADFDGSRNWGTVEDDKKDRWFKAFAQKFNWDYEITQLVRENFDAVGVKRLNDCIHYLKTKWLKGKRSKS</sequence>